<dbReference type="Proteomes" id="UP000435837">
    <property type="component" value="Unassembled WGS sequence"/>
</dbReference>
<accession>A0A640S7R7</accession>
<protein>
    <submittedName>
        <fullName evidence="2">Uncharacterized protein</fullName>
    </submittedName>
</protein>
<reference evidence="2 3" key="1">
    <citation type="submission" date="2019-12" db="EMBL/GenBank/DDBJ databases">
        <title>Whole genome shotgun sequence of Streptomyces caniferus NBRC 15389.</title>
        <authorList>
            <person name="Ichikawa N."/>
            <person name="Kimura A."/>
            <person name="Kitahashi Y."/>
            <person name="Komaki H."/>
            <person name="Tamura T."/>
        </authorList>
    </citation>
    <scope>NUCLEOTIDE SEQUENCE [LARGE SCALE GENOMIC DNA]</scope>
    <source>
        <strain evidence="2 3">NBRC 15389</strain>
    </source>
</reference>
<dbReference type="EMBL" id="BLIN01000003">
    <property type="protein sequence ID" value="GFE07077.1"/>
    <property type="molecule type" value="Genomic_DNA"/>
</dbReference>
<name>A0A640S7R7_9ACTN</name>
<sequence length="110" mass="11635">MAPFAKRGCAPQDLGRDPGPESVADQVPGLGPMIQLTSREGRRASHLRTCSALGGANDDGYLPYTTLERDGGPVVSDALPRCGVLRERKTCRSAGTKSPIAPADRATRME</sequence>
<gene>
    <name evidence="2" type="ORF">Scani_33450</name>
</gene>
<proteinExistence type="predicted"/>
<evidence type="ECO:0000313" key="3">
    <source>
        <dbReference type="Proteomes" id="UP000435837"/>
    </source>
</evidence>
<evidence type="ECO:0000256" key="1">
    <source>
        <dbReference type="SAM" id="MobiDB-lite"/>
    </source>
</evidence>
<feature type="region of interest" description="Disordered" evidence="1">
    <location>
        <begin position="90"/>
        <end position="110"/>
    </location>
</feature>
<feature type="region of interest" description="Disordered" evidence="1">
    <location>
        <begin position="1"/>
        <end position="30"/>
    </location>
</feature>
<evidence type="ECO:0000313" key="2">
    <source>
        <dbReference type="EMBL" id="GFE07077.1"/>
    </source>
</evidence>
<organism evidence="2 3">
    <name type="scientific">Streptomyces caniferus</name>
    <dbReference type="NCBI Taxonomy" id="285557"/>
    <lineage>
        <taxon>Bacteria</taxon>
        <taxon>Bacillati</taxon>
        <taxon>Actinomycetota</taxon>
        <taxon>Actinomycetes</taxon>
        <taxon>Kitasatosporales</taxon>
        <taxon>Streptomycetaceae</taxon>
        <taxon>Streptomyces</taxon>
    </lineage>
</organism>
<dbReference type="AlphaFoldDB" id="A0A640S7R7"/>
<comment type="caution">
    <text evidence="2">The sequence shown here is derived from an EMBL/GenBank/DDBJ whole genome shotgun (WGS) entry which is preliminary data.</text>
</comment>